<dbReference type="EMBL" id="CAJVQC010099414">
    <property type="protein sequence ID" value="CAG8830557.1"/>
    <property type="molecule type" value="Genomic_DNA"/>
</dbReference>
<evidence type="ECO:0000313" key="1">
    <source>
        <dbReference type="EMBL" id="CAG8830557.1"/>
    </source>
</evidence>
<organism evidence="1 2">
    <name type="scientific">Racocetra persica</name>
    <dbReference type="NCBI Taxonomy" id="160502"/>
    <lineage>
        <taxon>Eukaryota</taxon>
        <taxon>Fungi</taxon>
        <taxon>Fungi incertae sedis</taxon>
        <taxon>Mucoromycota</taxon>
        <taxon>Glomeromycotina</taxon>
        <taxon>Glomeromycetes</taxon>
        <taxon>Diversisporales</taxon>
        <taxon>Gigasporaceae</taxon>
        <taxon>Racocetra</taxon>
    </lineage>
</organism>
<gene>
    <name evidence="1" type="ORF">RPERSI_LOCUS27843</name>
</gene>
<feature type="non-terminal residue" evidence="1">
    <location>
        <position position="1"/>
    </location>
</feature>
<accession>A0ACA9S938</accession>
<feature type="non-terminal residue" evidence="1">
    <location>
        <position position="81"/>
    </location>
</feature>
<reference evidence="1" key="1">
    <citation type="submission" date="2021-06" db="EMBL/GenBank/DDBJ databases">
        <authorList>
            <person name="Kallberg Y."/>
            <person name="Tangrot J."/>
            <person name="Rosling A."/>
        </authorList>
    </citation>
    <scope>NUCLEOTIDE SEQUENCE</scope>
    <source>
        <strain evidence="1">MA461A</strain>
    </source>
</reference>
<dbReference type="Proteomes" id="UP000789920">
    <property type="component" value="Unassembled WGS sequence"/>
</dbReference>
<keyword evidence="2" id="KW-1185">Reference proteome</keyword>
<name>A0ACA9S938_9GLOM</name>
<protein>
    <submittedName>
        <fullName evidence="1">28269_t:CDS:1</fullName>
    </submittedName>
</protein>
<sequence>SELTQLREFIAEVHRYNDEIKSKIPEPLYCRSELIDSTFSNQFYVYDAIDSTSQLDKRYMLSLLTVREDGTKFTINISVDS</sequence>
<comment type="caution">
    <text evidence="1">The sequence shown here is derived from an EMBL/GenBank/DDBJ whole genome shotgun (WGS) entry which is preliminary data.</text>
</comment>
<proteinExistence type="predicted"/>
<evidence type="ECO:0000313" key="2">
    <source>
        <dbReference type="Proteomes" id="UP000789920"/>
    </source>
</evidence>